<feature type="non-terminal residue" evidence="13">
    <location>
        <position position="195"/>
    </location>
</feature>
<proteinExistence type="inferred from homology"/>
<dbReference type="GO" id="GO:0046983">
    <property type="term" value="F:protein dimerization activity"/>
    <property type="evidence" value="ECO:0007669"/>
    <property type="project" value="InterPro"/>
</dbReference>
<evidence type="ECO:0000256" key="3">
    <source>
        <dbReference type="ARBA" id="ARBA00011738"/>
    </source>
</evidence>
<evidence type="ECO:0000256" key="2">
    <source>
        <dbReference type="ARBA" id="ARBA00007871"/>
    </source>
</evidence>
<organism evidence="13">
    <name type="scientific">marine metagenome</name>
    <dbReference type="NCBI Taxonomy" id="408172"/>
    <lineage>
        <taxon>unclassified sequences</taxon>
        <taxon>metagenomes</taxon>
        <taxon>ecological metagenomes</taxon>
    </lineage>
</organism>
<evidence type="ECO:0000256" key="9">
    <source>
        <dbReference type="ARBA" id="ARBA00023163"/>
    </source>
</evidence>
<keyword evidence="4" id="KW-0963">Cytoplasm</keyword>
<dbReference type="Gene3D" id="1.10.10.10">
    <property type="entry name" value="Winged helix-like DNA-binding domain superfamily/Winged helix DNA-binding domain"/>
    <property type="match status" value="1"/>
</dbReference>
<evidence type="ECO:0000313" key="13">
    <source>
        <dbReference type="EMBL" id="SVB58127.1"/>
    </source>
</evidence>
<sequence length="195" mass="21515">MDDTVTNHLSPTVEDYLKAIYTLTEEDRTASTSSLAKSLNSHPSSVTGMIKRLASLGYLEHLPYKGVQLTEKGSKEALRIIRRHRILETYLQKNLEYTWAEVHEEAELLEHAVSDKLIARMAKVLGDPTHDPHGAPIPTTSGKISAVHSMTLLDVSPGASARIEAVQDEDPAKLQYLEVLGLTPGTHVQIIQRTS</sequence>
<keyword evidence="8" id="KW-0010">Activator</keyword>
<feature type="domain" description="HTH dtxR-type" evidence="12">
    <location>
        <begin position="9"/>
        <end position="70"/>
    </location>
</feature>
<dbReference type="Pfam" id="PF04023">
    <property type="entry name" value="FeoA"/>
    <property type="match status" value="1"/>
</dbReference>
<evidence type="ECO:0000256" key="11">
    <source>
        <dbReference type="ARBA" id="ARBA00032593"/>
    </source>
</evidence>
<evidence type="ECO:0000259" key="12">
    <source>
        <dbReference type="PROSITE" id="PS50944"/>
    </source>
</evidence>
<name>A0A382F7R6_9ZZZZ</name>
<dbReference type="SUPFAM" id="SSF47979">
    <property type="entry name" value="Iron-dependent repressor protein, dimerization domain"/>
    <property type="match status" value="1"/>
</dbReference>
<dbReference type="InterPro" id="IPR022687">
    <property type="entry name" value="HTH_DTXR"/>
</dbReference>
<dbReference type="FunFam" id="1.10.60.10:FF:000004">
    <property type="entry name" value="DtxR family transcriptional regulator"/>
    <property type="match status" value="1"/>
</dbReference>
<keyword evidence="9" id="KW-0804">Transcription</keyword>
<dbReference type="InterPro" id="IPR007167">
    <property type="entry name" value="Fe-transptr_FeoA-like"/>
</dbReference>
<protein>
    <recommendedName>
        <fullName evidence="11">Manganese transport regulator</fullName>
    </recommendedName>
</protein>
<evidence type="ECO:0000256" key="4">
    <source>
        <dbReference type="ARBA" id="ARBA00022490"/>
    </source>
</evidence>
<evidence type="ECO:0000256" key="5">
    <source>
        <dbReference type="ARBA" id="ARBA00022491"/>
    </source>
</evidence>
<keyword evidence="7" id="KW-0238">DNA-binding</keyword>
<dbReference type="PANTHER" id="PTHR33238:SF11">
    <property type="entry name" value="TRANSCRIPTIONAL REGULATOR MNTR"/>
    <property type="match status" value="1"/>
</dbReference>
<dbReference type="GO" id="GO:0046914">
    <property type="term" value="F:transition metal ion binding"/>
    <property type="evidence" value="ECO:0007669"/>
    <property type="project" value="InterPro"/>
</dbReference>
<dbReference type="PROSITE" id="PS50944">
    <property type="entry name" value="HTH_DTXR"/>
    <property type="match status" value="1"/>
</dbReference>
<dbReference type="SMART" id="SM00529">
    <property type="entry name" value="HTH_DTXR"/>
    <property type="match status" value="1"/>
</dbReference>
<evidence type="ECO:0000256" key="6">
    <source>
        <dbReference type="ARBA" id="ARBA00023015"/>
    </source>
</evidence>
<dbReference type="InterPro" id="IPR001367">
    <property type="entry name" value="Fe_dep_repressor"/>
</dbReference>
<evidence type="ECO:0000256" key="7">
    <source>
        <dbReference type="ARBA" id="ARBA00023125"/>
    </source>
</evidence>
<keyword evidence="10" id="KW-0464">Manganese</keyword>
<dbReference type="InterPro" id="IPR022689">
    <property type="entry name" value="Iron_dep_repressor"/>
</dbReference>
<evidence type="ECO:0000256" key="8">
    <source>
        <dbReference type="ARBA" id="ARBA00023159"/>
    </source>
</evidence>
<dbReference type="Gene3D" id="2.30.30.90">
    <property type="match status" value="1"/>
</dbReference>
<comment type="subunit">
    <text evidence="3">Homodimer.</text>
</comment>
<dbReference type="Gene3D" id="1.10.60.10">
    <property type="entry name" value="Iron dependent repressor, metal binding and dimerisation domain"/>
    <property type="match status" value="1"/>
</dbReference>
<dbReference type="GO" id="GO:0005737">
    <property type="term" value="C:cytoplasm"/>
    <property type="evidence" value="ECO:0007669"/>
    <property type="project" value="UniProtKB-SubCell"/>
</dbReference>
<reference evidence="13" key="1">
    <citation type="submission" date="2018-05" db="EMBL/GenBank/DDBJ databases">
        <authorList>
            <person name="Lanie J.A."/>
            <person name="Ng W.-L."/>
            <person name="Kazmierczak K.M."/>
            <person name="Andrzejewski T.M."/>
            <person name="Davidsen T.M."/>
            <person name="Wayne K.J."/>
            <person name="Tettelin H."/>
            <person name="Glass J.I."/>
            <person name="Rusch D."/>
            <person name="Podicherti R."/>
            <person name="Tsui H.-C.T."/>
            <person name="Winkler M.E."/>
        </authorList>
    </citation>
    <scope>NUCLEOTIDE SEQUENCE</scope>
</reference>
<dbReference type="SUPFAM" id="SSF46785">
    <property type="entry name" value="Winged helix' DNA-binding domain"/>
    <property type="match status" value="1"/>
</dbReference>
<keyword evidence="5" id="KW-0678">Repressor</keyword>
<comment type="subcellular location">
    <subcellularLocation>
        <location evidence="1">Cytoplasm</location>
    </subcellularLocation>
</comment>
<dbReference type="GO" id="GO:0003677">
    <property type="term" value="F:DNA binding"/>
    <property type="evidence" value="ECO:0007669"/>
    <property type="project" value="UniProtKB-KW"/>
</dbReference>
<evidence type="ECO:0000256" key="1">
    <source>
        <dbReference type="ARBA" id="ARBA00004496"/>
    </source>
</evidence>
<dbReference type="InterPro" id="IPR050536">
    <property type="entry name" value="DtxR_MntR_Metal-Reg"/>
</dbReference>
<dbReference type="InterPro" id="IPR036421">
    <property type="entry name" value="Fe_dep_repressor_sf"/>
</dbReference>
<dbReference type="Pfam" id="PF01325">
    <property type="entry name" value="Fe_dep_repress"/>
    <property type="match status" value="1"/>
</dbReference>
<dbReference type="Pfam" id="PF02742">
    <property type="entry name" value="Fe_dep_repr_C"/>
    <property type="match status" value="1"/>
</dbReference>
<comment type="similarity">
    <text evidence="2">Belongs to the DtxR/MntR family.</text>
</comment>
<gene>
    <name evidence="13" type="ORF">METZ01_LOCUS210981</name>
</gene>
<dbReference type="GO" id="GO:0003700">
    <property type="term" value="F:DNA-binding transcription factor activity"/>
    <property type="evidence" value="ECO:0007669"/>
    <property type="project" value="InterPro"/>
</dbReference>
<dbReference type="InterPro" id="IPR036388">
    <property type="entry name" value="WH-like_DNA-bd_sf"/>
</dbReference>
<dbReference type="InterPro" id="IPR036390">
    <property type="entry name" value="WH_DNA-bd_sf"/>
</dbReference>
<dbReference type="AlphaFoldDB" id="A0A382F7R6"/>
<evidence type="ECO:0000256" key="10">
    <source>
        <dbReference type="ARBA" id="ARBA00023211"/>
    </source>
</evidence>
<dbReference type="PANTHER" id="PTHR33238">
    <property type="entry name" value="IRON (METAL) DEPENDENT REPRESSOR, DTXR FAMILY"/>
    <property type="match status" value="1"/>
</dbReference>
<dbReference type="InterPro" id="IPR038157">
    <property type="entry name" value="FeoA_core_dom"/>
</dbReference>
<keyword evidence="6" id="KW-0805">Transcription regulation</keyword>
<accession>A0A382F7R6</accession>
<dbReference type="EMBL" id="UINC01048061">
    <property type="protein sequence ID" value="SVB58127.1"/>
    <property type="molecule type" value="Genomic_DNA"/>
</dbReference>